<dbReference type="PROSITE" id="PS50268">
    <property type="entry name" value="CADHERIN_2"/>
    <property type="match status" value="1"/>
</dbReference>
<accession>A0A9Q0S1V6</accession>
<evidence type="ECO:0000256" key="2">
    <source>
        <dbReference type="SAM" id="MobiDB-lite"/>
    </source>
</evidence>
<feature type="region of interest" description="Disordered" evidence="2">
    <location>
        <begin position="168"/>
        <end position="218"/>
    </location>
</feature>
<feature type="non-terminal residue" evidence="4">
    <location>
        <position position="1"/>
    </location>
</feature>
<evidence type="ECO:0000259" key="3">
    <source>
        <dbReference type="PROSITE" id="PS50268"/>
    </source>
</evidence>
<dbReference type="Proteomes" id="UP001151699">
    <property type="component" value="Chromosome X"/>
</dbReference>
<feature type="compositionally biased region" description="Basic residues" evidence="2">
    <location>
        <begin position="35"/>
        <end position="51"/>
    </location>
</feature>
<organism evidence="4 5">
    <name type="scientific">Pseudolycoriella hygida</name>
    <dbReference type="NCBI Taxonomy" id="35572"/>
    <lineage>
        <taxon>Eukaryota</taxon>
        <taxon>Metazoa</taxon>
        <taxon>Ecdysozoa</taxon>
        <taxon>Arthropoda</taxon>
        <taxon>Hexapoda</taxon>
        <taxon>Insecta</taxon>
        <taxon>Pterygota</taxon>
        <taxon>Neoptera</taxon>
        <taxon>Endopterygota</taxon>
        <taxon>Diptera</taxon>
        <taxon>Nematocera</taxon>
        <taxon>Sciaroidea</taxon>
        <taxon>Sciaridae</taxon>
        <taxon>Pseudolycoriella</taxon>
    </lineage>
</organism>
<dbReference type="OrthoDB" id="430476at2759"/>
<proteinExistence type="predicted"/>
<keyword evidence="1" id="KW-0106">Calcium</keyword>
<dbReference type="GO" id="GO:0016020">
    <property type="term" value="C:membrane"/>
    <property type="evidence" value="ECO:0007669"/>
    <property type="project" value="InterPro"/>
</dbReference>
<dbReference type="Pfam" id="PF22936">
    <property type="entry name" value="Pol_BBD"/>
    <property type="match status" value="1"/>
</dbReference>
<dbReference type="InterPro" id="IPR002126">
    <property type="entry name" value="Cadherin-like_dom"/>
</dbReference>
<name>A0A9Q0S1V6_9DIPT</name>
<comment type="caution">
    <text evidence="4">The sequence shown here is derived from an EMBL/GenBank/DDBJ whole genome shotgun (WGS) entry which is preliminary data.</text>
</comment>
<dbReference type="GO" id="GO:0007156">
    <property type="term" value="P:homophilic cell adhesion via plasma membrane adhesion molecules"/>
    <property type="evidence" value="ECO:0007669"/>
    <property type="project" value="InterPro"/>
</dbReference>
<reference evidence="4" key="1">
    <citation type="submission" date="2022-07" db="EMBL/GenBank/DDBJ databases">
        <authorList>
            <person name="Trinca V."/>
            <person name="Uliana J.V.C."/>
            <person name="Torres T.T."/>
            <person name="Ward R.J."/>
            <person name="Monesi N."/>
        </authorList>
    </citation>
    <scope>NUCLEOTIDE SEQUENCE</scope>
    <source>
        <strain evidence="4">HSMRA1968</strain>
        <tissue evidence="4">Whole embryos</tissue>
    </source>
</reference>
<evidence type="ECO:0000313" key="4">
    <source>
        <dbReference type="EMBL" id="KAJ6640363.1"/>
    </source>
</evidence>
<feature type="region of interest" description="Disordered" evidence="2">
    <location>
        <begin position="25"/>
        <end position="74"/>
    </location>
</feature>
<evidence type="ECO:0000313" key="5">
    <source>
        <dbReference type="Proteomes" id="UP001151699"/>
    </source>
</evidence>
<evidence type="ECO:0000256" key="1">
    <source>
        <dbReference type="PROSITE-ProRule" id="PRU00043"/>
    </source>
</evidence>
<feature type="compositionally biased region" description="Basic and acidic residues" evidence="2">
    <location>
        <begin position="53"/>
        <end position="63"/>
    </location>
</feature>
<dbReference type="EMBL" id="WJQU01000003">
    <property type="protein sequence ID" value="KAJ6640363.1"/>
    <property type="molecule type" value="Genomic_DNA"/>
</dbReference>
<dbReference type="GO" id="GO:0005509">
    <property type="term" value="F:calcium ion binding"/>
    <property type="evidence" value="ECO:0007669"/>
    <property type="project" value="UniProtKB-UniRule"/>
</dbReference>
<feature type="compositionally biased region" description="Polar residues" evidence="2">
    <location>
        <begin position="168"/>
        <end position="191"/>
    </location>
</feature>
<dbReference type="AlphaFoldDB" id="A0A9Q0S1V6"/>
<feature type="compositionally biased region" description="Acidic residues" evidence="2">
    <location>
        <begin position="192"/>
        <end position="201"/>
    </location>
</feature>
<protein>
    <submittedName>
        <fullName evidence="4">Retrovirus-related Pol polyprotein from transposon RE2</fullName>
    </submittedName>
</protein>
<gene>
    <name evidence="4" type="primary">RE2</name>
    <name evidence="4" type="ORF">Bhyg_13113</name>
</gene>
<sequence>MTLETNKDPVTEDVVISKLMDMPTSSSQNAFLAKRTTKSKGKYGKSSKNGKSKSQEVRKDPEGRNSWYLDSGSSRHSSLMLEKFKNRTTPPSTGIMTANGQTMKVEFSGDVEIVVGNKIIPVTEVLYAPDCAVNLLSISRMCEKAEEKVEEKGVVQIIDEIDNETVSSVYTNQSSAGDESPNNTTTETLDVSTEDVDDCEGDPSYKPPARSSTETHNR</sequence>
<feature type="domain" description="Cadherin" evidence="3">
    <location>
        <begin position="149"/>
        <end position="205"/>
    </location>
</feature>
<dbReference type="InterPro" id="IPR054722">
    <property type="entry name" value="PolX-like_BBD"/>
</dbReference>
<keyword evidence="5" id="KW-1185">Reference proteome</keyword>